<evidence type="ECO:0000256" key="5">
    <source>
        <dbReference type="ARBA" id="ARBA00022741"/>
    </source>
</evidence>
<keyword evidence="6" id="KW-0067">ATP-binding</keyword>
<evidence type="ECO:0000313" key="11">
    <source>
        <dbReference type="Proteomes" id="UP000002601"/>
    </source>
</evidence>
<proteinExistence type="inferred from homology"/>
<dbReference type="SMART" id="SM00382">
    <property type="entry name" value="AAA"/>
    <property type="match status" value="1"/>
</dbReference>
<dbReference type="PANTHER" id="PTHR43553:SF24">
    <property type="entry name" value="ENERGY-COUPLING FACTOR TRANSPORTER ATP-BINDING PROTEIN ECFA1"/>
    <property type="match status" value="1"/>
</dbReference>
<evidence type="ECO:0000256" key="2">
    <source>
        <dbReference type="ARBA" id="ARBA00005417"/>
    </source>
</evidence>
<organism evidence="10 11">
    <name type="scientific">Maridesulfovibrio salexigens (strain ATCC 14822 / DSM 2638 / NCIMB 8403 / VKM B-1763)</name>
    <name type="common">Desulfovibrio salexigens</name>
    <dbReference type="NCBI Taxonomy" id="526222"/>
    <lineage>
        <taxon>Bacteria</taxon>
        <taxon>Pseudomonadati</taxon>
        <taxon>Thermodesulfobacteriota</taxon>
        <taxon>Desulfovibrionia</taxon>
        <taxon>Desulfovibrionales</taxon>
        <taxon>Desulfovibrionaceae</taxon>
        <taxon>Maridesulfovibrio</taxon>
    </lineage>
</organism>
<feature type="domain" description="ABC transporter" evidence="9">
    <location>
        <begin position="4"/>
        <end position="245"/>
    </location>
</feature>
<dbReference type="Pfam" id="PF00005">
    <property type="entry name" value="ABC_tran"/>
    <property type="match status" value="1"/>
</dbReference>
<comment type="subcellular location">
    <subcellularLocation>
        <location evidence="1">Cell membrane</location>
    </subcellularLocation>
</comment>
<dbReference type="InterPro" id="IPR003593">
    <property type="entry name" value="AAA+_ATPase"/>
</dbReference>
<keyword evidence="4" id="KW-1003">Cell membrane</keyword>
<sequence>MSHIEIKNFTYSYASSASPVLHDLNLKIGSGEFVALIGANNSGKSTLCTALCGAVPQLYHGKFEGNVRVCDKDTSDTPLAELSQFVALVMQHPERQLSGIRFTVAEEVGFSLENRGVDRDEIIERVDKALGLTGLSNLAERSPHHLSGGQLQKVALASALACDTPVLVLDEPTTFLDPLAARQVFEILDGLRSKGKTIVLAEQRLESIAVYADRVIAMHEGRVVLDGPPAEVLVSPLLKGIGLEWTRFSKVSELARKRSCWAEGRALATTFAEVVEGLEVRDDN</sequence>
<gene>
    <name evidence="10" type="ordered locus">Desal_3520</name>
</gene>
<dbReference type="InterPro" id="IPR050095">
    <property type="entry name" value="ECF_ABC_transporter_ATP-bd"/>
</dbReference>
<dbReference type="CDD" id="cd03225">
    <property type="entry name" value="ABC_cobalt_CbiO_domain1"/>
    <property type="match status" value="1"/>
</dbReference>
<dbReference type="FunFam" id="3.40.50.300:FF:000224">
    <property type="entry name" value="Energy-coupling factor transporter ATP-binding protein EcfA"/>
    <property type="match status" value="1"/>
</dbReference>
<dbReference type="Proteomes" id="UP000002601">
    <property type="component" value="Chromosome"/>
</dbReference>
<dbReference type="InterPro" id="IPR015856">
    <property type="entry name" value="ABC_transpr_CbiO/EcfA_su"/>
</dbReference>
<evidence type="ECO:0000313" key="10">
    <source>
        <dbReference type="EMBL" id="ACS81566.1"/>
    </source>
</evidence>
<dbReference type="InterPro" id="IPR017871">
    <property type="entry name" value="ABC_transporter-like_CS"/>
</dbReference>
<evidence type="ECO:0000259" key="9">
    <source>
        <dbReference type="PROSITE" id="PS50893"/>
    </source>
</evidence>
<dbReference type="PANTHER" id="PTHR43553">
    <property type="entry name" value="HEAVY METAL TRANSPORTER"/>
    <property type="match status" value="1"/>
</dbReference>
<dbReference type="GO" id="GO:0016887">
    <property type="term" value="F:ATP hydrolysis activity"/>
    <property type="evidence" value="ECO:0007669"/>
    <property type="project" value="InterPro"/>
</dbReference>
<evidence type="ECO:0000256" key="1">
    <source>
        <dbReference type="ARBA" id="ARBA00004236"/>
    </source>
</evidence>
<accession>C6BT85</accession>
<dbReference type="InterPro" id="IPR003439">
    <property type="entry name" value="ABC_transporter-like_ATP-bd"/>
</dbReference>
<dbReference type="SUPFAM" id="SSF52540">
    <property type="entry name" value="P-loop containing nucleoside triphosphate hydrolases"/>
    <property type="match status" value="1"/>
</dbReference>
<dbReference type="InterPro" id="IPR027417">
    <property type="entry name" value="P-loop_NTPase"/>
</dbReference>
<keyword evidence="11" id="KW-1185">Reference proteome</keyword>
<dbReference type="AlphaFoldDB" id="C6BT85"/>
<evidence type="ECO:0000256" key="8">
    <source>
        <dbReference type="ARBA" id="ARBA00023136"/>
    </source>
</evidence>
<keyword evidence="3" id="KW-0813">Transport</keyword>
<dbReference type="STRING" id="526222.Desal_3520"/>
<dbReference type="HOGENOM" id="CLU_000604_1_22_7"/>
<dbReference type="Gene3D" id="3.40.50.300">
    <property type="entry name" value="P-loop containing nucleotide triphosphate hydrolases"/>
    <property type="match status" value="1"/>
</dbReference>
<dbReference type="PROSITE" id="PS50893">
    <property type="entry name" value="ABC_TRANSPORTER_2"/>
    <property type="match status" value="1"/>
</dbReference>
<evidence type="ECO:0000256" key="6">
    <source>
        <dbReference type="ARBA" id="ARBA00022840"/>
    </source>
</evidence>
<dbReference type="eggNOG" id="COG1122">
    <property type="taxonomic scope" value="Bacteria"/>
</dbReference>
<dbReference type="EMBL" id="CP001649">
    <property type="protein sequence ID" value="ACS81566.1"/>
    <property type="molecule type" value="Genomic_DNA"/>
</dbReference>
<protein>
    <submittedName>
        <fullName evidence="10">ABC transporter related</fullName>
    </submittedName>
</protein>
<comment type="similarity">
    <text evidence="2">Belongs to the ABC transporter superfamily.</text>
</comment>
<dbReference type="RefSeq" id="WP_015853382.1">
    <property type="nucleotide sequence ID" value="NC_012881.1"/>
</dbReference>
<dbReference type="GO" id="GO:0005524">
    <property type="term" value="F:ATP binding"/>
    <property type="evidence" value="ECO:0007669"/>
    <property type="project" value="UniProtKB-KW"/>
</dbReference>
<keyword evidence="7" id="KW-1278">Translocase</keyword>
<dbReference type="GO" id="GO:0042626">
    <property type="term" value="F:ATPase-coupled transmembrane transporter activity"/>
    <property type="evidence" value="ECO:0007669"/>
    <property type="project" value="TreeGrafter"/>
</dbReference>
<evidence type="ECO:0000256" key="4">
    <source>
        <dbReference type="ARBA" id="ARBA00022475"/>
    </source>
</evidence>
<keyword evidence="5" id="KW-0547">Nucleotide-binding</keyword>
<keyword evidence="8" id="KW-0472">Membrane</keyword>
<evidence type="ECO:0000256" key="7">
    <source>
        <dbReference type="ARBA" id="ARBA00022967"/>
    </source>
</evidence>
<evidence type="ECO:0000256" key="3">
    <source>
        <dbReference type="ARBA" id="ARBA00022448"/>
    </source>
</evidence>
<reference evidence="10 11" key="1">
    <citation type="submission" date="2009-06" db="EMBL/GenBank/DDBJ databases">
        <title>Complete sequence of Desulfovibrio salexigens DSM 2638.</title>
        <authorList>
            <consortium name="US DOE Joint Genome Institute"/>
            <person name="Lucas S."/>
            <person name="Copeland A."/>
            <person name="Lapidus A."/>
            <person name="Glavina del Rio T."/>
            <person name="Tice H."/>
            <person name="Bruce D."/>
            <person name="Goodwin L."/>
            <person name="Pitluck S."/>
            <person name="Munk A.C."/>
            <person name="Brettin T."/>
            <person name="Detter J.C."/>
            <person name="Han C."/>
            <person name="Tapia R."/>
            <person name="Larimer F."/>
            <person name="Land M."/>
            <person name="Hauser L."/>
            <person name="Kyrpides N."/>
            <person name="Anderson I."/>
            <person name="Wall J.D."/>
            <person name="Arkin A.P."/>
            <person name="Dehal P."/>
            <person name="Chivian D."/>
            <person name="Giles B."/>
            <person name="Hazen T.C."/>
        </authorList>
    </citation>
    <scope>NUCLEOTIDE SEQUENCE [LARGE SCALE GENOMIC DNA]</scope>
    <source>
        <strain evidence="11">ATCC 14822 / DSM 2638 / NCIMB 8403 / VKM B-1763</strain>
    </source>
</reference>
<dbReference type="GO" id="GO:0043190">
    <property type="term" value="C:ATP-binding cassette (ABC) transporter complex"/>
    <property type="evidence" value="ECO:0007669"/>
    <property type="project" value="TreeGrafter"/>
</dbReference>
<dbReference type="KEGG" id="dsa:Desal_3520"/>
<name>C6BT85_MARSD</name>
<dbReference type="PROSITE" id="PS00211">
    <property type="entry name" value="ABC_TRANSPORTER_1"/>
    <property type="match status" value="1"/>
</dbReference>